<keyword evidence="5" id="KW-1185">Reference proteome</keyword>
<evidence type="ECO:0000256" key="1">
    <source>
        <dbReference type="ARBA" id="ARBA00010529"/>
    </source>
</evidence>
<proteinExistence type="inferred from homology"/>
<dbReference type="CDD" id="cd13836">
    <property type="entry name" value="IHF_B"/>
    <property type="match status" value="1"/>
</dbReference>
<dbReference type="GO" id="GO:0003677">
    <property type="term" value="F:DNA binding"/>
    <property type="evidence" value="ECO:0007669"/>
    <property type="project" value="UniProtKB-KW"/>
</dbReference>
<dbReference type="Proteomes" id="UP000199569">
    <property type="component" value="Unassembled WGS sequence"/>
</dbReference>
<evidence type="ECO:0000256" key="3">
    <source>
        <dbReference type="RuleBase" id="RU003939"/>
    </source>
</evidence>
<dbReference type="PANTHER" id="PTHR33175">
    <property type="entry name" value="DNA-BINDING PROTEIN HU"/>
    <property type="match status" value="1"/>
</dbReference>
<accession>A0A1G5KM57</accession>
<dbReference type="Gene3D" id="4.10.520.10">
    <property type="entry name" value="IHF-like DNA-binding proteins"/>
    <property type="match status" value="1"/>
</dbReference>
<dbReference type="SUPFAM" id="SSF47729">
    <property type="entry name" value="IHF-like DNA-binding proteins"/>
    <property type="match status" value="1"/>
</dbReference>
<keyword evidence="2" id="KW-0238">DNA-binding</keyword>
<dbReference type="SMART" id="SM00411">
    <property type="entry name" value="BHL"/>
    <property type="match status" value="1"/>
</dbReference>
<evidence type="ECO:0000313" key="4">
    <source>
        <dbReference type="EMBL" id="SCZ01414.1"/>
    </source>
</evidence>
<name>A0A1G5KM57_9HYPH</name>
<gene>
    <name evidence="4" type="ORF">SAMN02927923_03437</name>
</gene>
<dbReference type="GO" id="GO:0005829">
    <property type="term" value="C:cytosol"/>
    <property type="evidence" value="ECO:0007669"/>
    <property type="project" value="TreeGrafter"/>
</dbReference>
<protein>
    <submittedName>
        <fullName evidence="4">Integration host factor, beta subunit</fullName>
    </submittedName>
</protein>
<dbReference type="EMBL" id="FMVJ01000010">
    <property type="protein sequence ID" value="SCZ01414.1"/>
    <property type="molecule type" value="Genomic_DNA"/>
</dbReference>
<dbReference type="Pfam" id="PF00216">
    <property type="entry name" value="Bac_DNA_binding"/>
    <property type="match status" value="1"/>
</dbReference>
<organism evidence="4 5">
    <name type="scientific">Microvirga guangxiensis</name>
    <dbReference type="NCBI Taxonomy" id="549386"/>
    <lineage>
        <taxon>Bacteria</taxon>
        <taxon>Pseudomonadati</taxon>
        <taxon>Pseudomonadota</taxon>
        <taxon>Alphaproteobacteria</taxon>
        <taxon>Hyphomicrobiales</taxon>
        <taxon>Methylobacteriaceae</taxon>
        <taxon>Microvirga</taxon>
    </lineage>
</organism>
<dbReference type="PANTHER" id="PTHR33175:SF5">
    <property type="entry name" value="INTEGRATION HOST FACTOR SUBUNIT BETA"/>
    <property type="match status" value="1"/>
</dbReference>
<dbReference type="InterPro" id="IPR020816">
    <property type="entry name" value="Histone-like_DNA-bd_CS"/>
</dbReference>
<dbReference type="PROSITE" id="PS00045">
    <property type="entry name" value="HISTONE_LIKE"/>
    <property type="match status" value="1"/>
</dbReference>
<dbReference type="InterPro" id="IPR000119">
    <property type="entry name" value="Hist_DNA-bd"/>
</dbReference>
<dbReference type="PRINTS" id="PR01727">
    <property type="entry name" value="DNABINDINGHU"/>
</dbReference>
<dbReference type="InterPro" id="IPR010992">
    <property type="entry name" value="IHF-like_DNA-bd_dom_sf"/>
</dbReference>
<sequence>MIKSELIQKLSGQNPHLYPRDIEQIVNAILDTIASALAQGGRVELRGFGAFYVRQRNARMGRNPRTGAAVSVPRRLFLCSRRAKTCVGVSMLRQTALKMGHGPRLVLITS</sequence>
<dbReference type="STRING" id="549386.SAMN02927923_03437"/>
<evidence type="ECO:0000313" key="5">
    <source>
        <dbReference type="Proteomes" id="UP000199569"/>
    </source>
</evidence>
<dbReference type="GO" id="GO:0030527">
    <property type="term" value="F:structural constituent of chromatin"/>
    <property type="evidence" value="ECO:0007669"/>
    <property type="project" value="InterPro"/>
</dbReference>
<comment type="similarity">
    <text evidence="1 3">Belongs to the bacterial histone-like protein family.</text>
</comment>
<reference evidence="4 5" key="1">
    <citation type="submission" date="2016-10" db="EMBL/GenBank/DDBJ databases">
        <authorList>
            <person name="de Groot N.N."/>
        </authorList>
    </citation>
    <scope>NUCLEOTIDE SEQUENCE [LARGE SCALE GENOMIC DNA]</scope>
    <source>
        <strain evidence="4 5">CGMCC 1.7666</strain>
    </source>
</reference>
<evidence type="ECO:0000256" key="2">
    <source>
        <dbReference type="ARBA" id="ARBA00023125"/>
    </source>
</evidence>
<dbReference type="AlphaFoldDB" id="A0A1G5KM57"/>